<protein>
    <submittedName>
        <fullName evidence="14">Ferric reductase NAD binding domain-containing protein</fullName>
    </submittedName>
</protein>
<dbReference type="GO" id="GO:0006826">
    <property type="term" value="P:iron ion transport"/>
    <property type="evidence" value="ECO:0007669"/>
    <property type="project" value="TreeGrafter"/>
</dbReference>
<dbReference type="EMBL" id="SOZI01000021">
    <property type="protein sequence ID" value="TNY22676.1"/>
    <property type="molecule type" value="Genomic_DNA"/>
</dbReference>
<dbReference type="InterPro" id="IPR013121">
    <property type="entry name" value="Fe_red_NAD-bd_6"/>
</dbReference>
<dbReference type="Pfam" id="PF08022">
    <property type="entry name" value="FAD_binding_8"/>
    <property type="match status" value="1"/>
</dbReference>
<evidence type="ECO:0000313" key="14">
    <source>
        <dbReference type="EMBL" id="TNY22676.1"/>
    </source>
</evidence>
<name>A0A5C5G2C1_9BASI</name>
<keyword evidence="8" id="KW-0406">Ion transport</keyword>
<dbReference type="Pfam" id="PF01794">
    <property type="entry name" value="Ferric_reduct"/>
    <property type="match status" value="1"/>
</dbReference>
<dbReference type="PROSITE" id="PS51384">
    <property type="entry name" value="FAD_FR"/>
    <property type="match status" value="1"/>
</dbReference>
<dbReference type="SUPFAM" id="SSF52343">
    <property type="entry name" value="Ferredoxin reductase-like, C-terminal NADP-linked domain"/>
    <property type="match status" value="1"/>
</dbReference>
<dbReference type="CDD" id="cd06186">
    <property type="entry name" value="NOX_Duox_like_FAD_NADP"/>
    <property type="match status" value="1"/>
</dbReference>
<reference evidence="14 15" key="1">
    <citation type="submission" date="2019-03" db="EMBL/GenBank/DDBJ databases">
        <title>Rhodosporidium diobovatum UCD-FST 08-225 genome sequencing, assembly, and annotation.</title>
        <authorList>
            <person name="Fakankun I.U."/>
            <person name="Fristensky B."/>
            <person name="Levin D.B."/>
        </authorList>
    </citation>
    <scope>NUCLEOTIDE SEQUENCE [LARGE SCALE GENOMIC DNA]</scope>
    <source>
        <strain evidence="14 15">UCD-FST 08-225</strain>
    </source>
</reference>
<evidence type="ECO:0000256" key="9">
    <source>
        <dbReference type="ARBA" id="ARBA00023136"/>
    </source>
</evidence>
<dbReference type="AlphaFoldDB" id="A0A5C5G2C1"/>
<dbReference type="Pfam" id="PF08030">
    <property type="entry name" value="NAD_binding_6"/>
    <property type="match status" value="1"/>
</dbReference>
<keyword evidence="4 12" id="KW-0812">Transmembrane</keyword>
<accession>A0A5C5G2C1</accession>
<dbReference type="GO" id="GO:0000293">
    <property type="term" value="F:ferric-chelate reductase activity"/>
    <property type="evidence" value="ECO:0007669"/>
    <property type="project" value="UniProtKB-ARBA"/>
</dbReference>
<feature type="region of interest" description="Disordered" evidence="11">
    <location>
        <begin position="43"/>
        <end position="63"/>
    </location>
</feature>
<sequence length="669" mass="71785">MAQLGGAYNVLAGGGHGGGSSYGASSTAAALASAATAAVTGHGSTPTGSTAYGGHGGGSGNSQKALQHARSKWYAEYYVEIICAFVGLLVIRNVLLKVSRAYARRQRQKHADVVAADEKGATPPRYTQPKLARLIHAVDRAALTTVPGLPADWSYLRVLLIVIDIALCLVFSLVNIFNGSGTAKLFADRCGRIATADLPLLFLFAGRNNILTTLTGLSYQSLRFWHIYLGGHSTVMAIIHTFAYIGQYYANNNTAKLRRAYGQLYFKMGIAAVVLMLALSVTGLGFIRRRGYQAFLALHVAGAGVILAGCWYHRPNMQDWVMATVGIWVFERLWRVSSVVSSWVNMKLFVRAPVVCARASVVDGAIKLSVPVKGQTWGPGQHFYLSFWGRDLLSRPHLYGQTHPFCVANVPDSSADKQELRFVLRIYKGITSELEQAIRRKMAAKGTDEVELTVAVEGPFDAAEPAEEHESVLCLAGGSGITHPSSVLADVCQKAARGTAATTSVRLVWAVHHAEQASWVEETLDEARAWAAEANLTFAVDLYVTRPSQQSSTLPTLARSGGATPTTATDSPSLADTDDEKKLDLSPAGSTDALGSACAAAARCNRFSGRPDIALEVAKMVRESTGRTIVVACGPVQLAEDVRRAVKGYEPSQLTYDIAKFDCWAAQSI</sequence>
<evidence type="ECO:0000256" key="3">
    <source>
        <dbReference type="ARBA" id="ARBA00022448"/>
    </source>
</evidence>
<evidence type="ECO:0000259" key="13">
    <source>
        <dbReference type="PROSITE" id="PS51384"/>
    </source>
</evidence>
<organism evidence="14 15">
    <name type="scientific">Rhodotorula diobovata</name>
    <dbReference type="NCBI Taxonomy" id="5288"/>
    <lineage>
        <taxon>Eukaryota</taxon>
        <taxon>Fungi</taxon>
        <taxon>Dikarya</taxon>
        <taxon>Basidiomycota</taxon>
        <taxon>Pucciniomycotina</taxon>
        <taxon>Microbotryomycetes</taxon>
        <taxon>Sporidiobolales</taxon>
        <taxon>Sporidiobolaceae</taxon>
        <taxon>Rhodotorula</taxon>
    </lineage>
</organism>
<feature type="transmembrane region" description="Helical" evidence="12">
    <location>
        <begin position="198"/>
        <end position="219"/>
    </location>
</feature>
<dbReference type="PANTHER" id="PTHR32361:SF9">
    <property type="entry name" value="FERRIC REDUCTASE TRANSMEMBRANE COMPONENT 3-RELATED"/>
    <property type="match status" value="1"/>
</dbReference>
<dbReference type="GO" id="GO:0006879">
    <property type="term" value="P:intracellular iron ion homeostasis"/>
    <property type="evidence" value="ECO:0007669"/>
    <property type="project" value="TreeGrafter"/>
</dbReference>
<feature type="region of interest" description="Disordered" evidence="11">
    <location>
        <begin position="551"/>
        <end position="584"/>
    </location>
</feature>
<dbReference type="Gene3D" id="3.40.50.80">
    <property type="entry name" value="Nucleotide-binding domain of ferredoxin-NADP reductase (FNR) module"/>
    <property type="match status" value="1"/>
</dbReference>
<dbReference type="InterPro" id="IPR013130">
    <property type="entry name" value="Fe3_Rdtase_TM_dom"/>
</dbReference>
<feature type="transmembrane region" description="Helical" evidence="12">
    <location>
        <begin position="155"/>
        <end position="177"/>
    </location>
</feature>
<comment type="similarity">
    <text evidence="2">Belongs to the ferric reductase (FRE) family.</text>
</comment>
<evidence type="ECO:0000256" key="11">
    <source>
        <dbReference type="SAM" id="MobiDB-lite"/>
    </source>
</evidence>
<feature type="transmembrane region" description="Helical" evidence="12">
    <location>
        <begin position="77"/>
        <end position="95"/>
    </location>
</feature>
<evidence type="ECO:0000256" key="5">
    <source>
        <dbReference type="ARBA" id="ARBA00022982"/>
    </source>
</evidence>
<feature type="compositionally biased region" description="Gly residues" evidence="11">
    <location>
        <begin position="51"/>
        <end position="60"/>
    </location>
</feature>
<comment type="caution">
    <text evidence="14">The sequence shown here is derived from an EMBL/GenBank/DDBJ whole genome shotgun (WGS) entry which is preliminary data.</text>
</comment>
<evidence type="ECO:0000256" key="4">
    <source>
        <dbReference type="ARBA" id="ARBA00022692"/>
    </source>
</evidence>
<dbReference type="SFLD" id="SFLDS00052">
    <property type="entry name" value="Ferric_Reductase_Domain"/>
    <property type="match status" value="1"/>
</dbReference>
<feature type="transmembrane region" description="Helical" evidence="12">
    <location>
        <begin position="293"/>
        <end position="312"/>
    </location>
</feature>
<feature type="compositionally biased region" description="Polar residues" evidence="11">
    <location>
        <begin position="563"/>
        <end position="574"/>
    </location>
</feature>
<keyword evidence="3" id="KW-0813">Transport</keyword>
<dbReference type="InterPro" id="IPR013112">
    <property type="entry name" value="FAD-bd_8"/>
</dbReference>
<evidence type="ECO:0000256" key="1">
    <source>
        <dbReference type="ARBA" id="ARBA00004141"/>
    </source>
</evidence>
<dbReference type="STRING" id="5288.A0A5C5G2C1"/>
<evidence type="ECO:0000256" key="7">
    <source>
        <dbReference type="ARBA" id="ARBA00023002"/>
    </source>
</evidence>
<keyword evidence="7" id="KW-0560">Oxidoreductase</keyword>
<evidence type="ECO:0000256" key="6">
    <source>
        <dbReference type="ARBA" id="ARBA00022989"/>
    </source>
</evidence>
<evidence type="ECO:0000256" key="2">
    <source>
        <dbReference type="ARBA" id="ARBA00006278"/>
    </source>
</evidence>
<dbReference type="InterPro" id="IPR051410">
    <property type="entry name" value="Ferric/Cupric_Reductase"/>
</dbReference>
<keyword evidence="6 12" id="KW-1133">Transmembrane helix</keyword>
<gene>
    <name evidence="14" type="ORF">DMC30DRAFT_414830</name>
</gene>
<keyword evidence="9 12" id="KW-0472">Membrane</keyword>
<feature type="transmembrane region" description="Helical" evidence="12">
    <location>
        <begin position="225"/>
        <end position="245"/>
    </location>
</feature>
<dbReference type="GO" id="GO:0015677">
    <property type="term" value="P:copper ion import"/>
    <property type="evidence" value="ECO:0007669"/>
    <property type="project" value="TreeGrafter"/>
</dbReference>
<keyword evidence="15" id="KW-1185">Reference proteome</keyword>
<dbReference type="PANTHER" id="PTHR32361">
    <property type="entry name" value="FERRIC/CUPRIC REDUCTASE TRANSMEMBRANE COMPONENT"/>
    <property type="match status" value="1"/>
</dbReference>
<dbReference type="Proteomes" id="UP000311382">
    <property type="component" value="Unassembled WGS sequence"/>
</dbReference>
<feature type="domain" description="FAD-binding FR-type" evidence="13">
    <location>
        <begin position="326"/>
        <end position="466"/>
    </location>
</feature>
<dbReference type="GO" id="GO:0005886">
    <property type="term" value="C:plasma membrane"/>
    <property type="evidence" value="ECO:0007669"/>
    <property type="project" value="TreeGrafter"/>
</dbReference>
<evidence type="ECO:0000256" key="12">
    <source>
        <dbReference type="SAM" id="Phobius"/>
    </source>
</evidence>
<proteinExistence type="inferred from homology"/>
<evidence type="ECO:0000256" key="10">
    <source>
        <dbReference type="ARBA" id="ARBA00023180"/>
    </source>
</evidence>
<dbReference type="SFLD" id="SFLDG01168">
    <property type="entry name" value="Ferric_reductase_subgroup_(FRE"/>
    <property type="match status" value="1"/>
</dbReference>
<dbReference type="InterPro" id="IPR039261">
    <property type="entry name" value="FNR_nucleotide-bd"/>
</dbReference>
<feature type="transmembrane region" description="Helical" evidence="12">
    <location>
        <begin position="265"/>
        <end position="287"/>
    </location>
</feature>
<keyword evidence="5" id="KW-0249">Electron transport</keyword>
<evidence type="ECO:0000256" key="8">
    <source>
        <dbReference type="ARBA" id="ARBA00023065"/>
    </source>
</evidence>
<keyword evidence="10" id="KW-0325">Glycoprotein</keyword>
<evidence type="ECO:0000313" key="15">
    <source>
        <dbReference type="Proteomes" id="UP000311382"/>
    </source>
</evidence>
<dbReference type="InterPro" id="IPR017927">
    <property type="entry name" value="FAD-bd_FR_type"/>
</dbReference>
<dbReference type="OrthoDB" id="4494341at2759"/>
<comment type="subcellular location">
    <subcellularLocation>
        <location evidence="1">Membrane</location>
        <topology evidence="1">Multi-pass membrane protein</topology>
    </subcellularLocation>
</comment>